<keyword evidence="1" id="KW-1133">Transmembrane helix</keyword>
<accession>A0A5J4X5U8</accession>
<dbReference type="EMBL" id="SNRW01000211">
    <property type="protein sequence ID" value="KAA6402604.1"/>
    <property type="molecule type" value="Genomic_DNA"/>
</dbReference>
<comment type="caution">
    <text evidence="3">The sequence shown here is derived from an EMBL/GenBank/DDBJ whole genome shotgun (WGS) entry which is preliminary data.</text>
</comment>
<protein>
    <recommendedName>
        <fullName evidence="5">Fibronectin type-III domain-containing protein</fullName>
    </recommendedName>
</protein>
<keyword evidence="1" id="KW-0812">Transmembrane</keyword>
<evidence type="ECO:0000313" key="3">
    <source>
        <dbReference type="EMBL" id="KAA6402604.1"/>
    </source>
</evidence>
<evidence type="ECO:0008006" key="5">
    <source>
        <dbReference type="Google" id="ProtNLM"/>
    </source>
</evidence>
<sequence>MQILIAFLALWAFAPAVHAEVGKWKKVTCTVPALQGHSAVEISKDDIFVFGGQRGTQFFNNHYILKRDGSSTQYPHTEAEIQASADHAAARVGDNEVLIAGGRNGTHALSSVYHIDFSSGVKVTRRKDLPRHAIHSLGMAASDDGELVVIFGGDSFTNTHYNDILVARRDEAYEFKEVRAHYRHYIPALAGNRISFLGKSNDSIYHFVISGGYEYAYGQEPVLYRLEIDVNDKQHEHTTYHQISSRPQNMVMRMDHYAQVFDAHLYLWGGTMESVQIEKHDLLDNSWYFLEPAFDDEPDPLTNFAQVQSFTNSVNREIRILGGHGYGNTTELTDMWFYTLDPCYAHYDCASCVKTPGSENGDNDNKGGEKNDLCSWCPSKHACITSDSAHYPQYEGCNFLYTDGVQCGGTCGSWAYGISTENDDPKCAAITPHINWTEPVPGAVHQVSDFVIIRWEFAEEIFGDLDFYAVYYENYDDAPDKGVEYLESENVYSPQSDYEYIFLTTEHSEGKQHFSARLKLRSRGGAISEEDKVETFESPKFNISRPKITFLQPKAGDVINGTKGETPYLIKWNLDGWSNLFELELYSEAWPNRTVEYITFDENITEFLWEPELEVQSRNDYHIRMIQFWSDQVLADTGKFTLVAKQGNIIIEGEFLEQENITVKAGENATIEWKGQAATGDVAIFLEHAVVDPPHYMPDGILLKGGGASGKLTFYPYVQITRNNYSMLIQDEISFSSVRTRDFTIEAPKFIIHVKEAGTSKANAKNEDPKSLVMGQKYDIYWEYKGAPSRKTFFLSNNLEETPFDLISLGSAEPEDSELTFTTTKEMMEFGNILRIYGRSDWNERLTNTSYTFSIGQIGANSKTYLGEMFTLLILAIIVGVALSLFYILYIRKHLVSGIHAVI</sequence>
<evidence type="ECO:0000256" key="2">
    <source>
        <dbReference type="SAM" id="SignalP"/>
    </source>
</evidence>
<dbReference type="InterPro" id="IPR015915">
    <property type="entry name" value="Kelch-typ_b-propeller"/>
</dbReference>
<dbReference type="SUPFAM" id="SSF117281">
    <property type="entry name" value="Kelch motif"/>
    <property type="match status" value="1"/>
</dbReference>
<evidence type="ECO:0000256" key="1">
    <source>
        <dbReference type="SAM" id="Phobius"/>
    </source>
</evidence>
<evidence type="ECO:0000313" key="4">
    <source>
        <dbReference type="Proteomes" id="UP000324800"/>
    </source>
</evidence>
<dbReference type="Proteomes" id="UP000324800">
    <property type="component" value="Unassembled WGS sequence"/>
</dbReference>
<dbReference type="Gene3D" id="2.120.10.80">
    <property type="entry name" value="Kelch-type beta propeller"/>
    <property type="match status" value="1"/>
</dbReference>
<keyword evidence="1" id="KW-0472">Membrane</keyword>
<reference evidence="3 4" key="1">
    <citation type="submission" date="2019-03" db="EMBL/GenBank/DDBJ databases">
        <title>Single cell metagenomics reveals metabolic interactions within the superorganism composed of flagellate Streblomastix strix and complex community of Bacteroidetes bacteria on its surface.</title>
        <authorList>
            <person name="Treitli S.C."/>
            <person name="Kolisko M."/>
            <person name="Husnik F."/>
            <person name="Keeling P."/>
            <person name="Hampl V."/>
        </authorList>
    </citation>
    <scope>NUCLEOTIDE SEQUENCE [LARGE SCALE GENOMIC DNA]</scope>
    <source>
        <strain evidence="3">ST1C</strain>
    </source>
</reference>
<feature type="chain" id="PRO_5023892058" description="Fibronectin type-III domain-containing protein" evidence="2">
    <location>
        <begin position="20"/>
        <end position="903"/>
    </location>
</feature>
<name>A0A5J4X5U8_9EUKA</name>
<organism evidence="3 4">
    <name type="scientific">Streblomastix strix</name>
    <dbReference type="NCBI Taxonomy" id="222440"/>
    <lineage>
        <taxon>Eukaryota</taxon>
        <taxon>Metamonada</taxon>
        <taxon>Preaxostyla</taxon>
        <taxon>Oxymonadida</taxon>
        <taxon>Streblomastigidae</taxon>
        <taxon>Streblomastix</taxon>
    </lineage>
</organism>
<proteinExistence type="predicted"/>
<dbReference type="AlphaFoldDB" id="A0A5J4X5U8"/>
<keyword evidence="2" id="KW-0732">Signal</keyword>
<feature type="signal peptide" evidence="2">
    <location>
        <begin position="1"/>
        <end position="19"/>
    </location>
</feature>
<feature type="transmembrane region" description="Helical" evidence="1">
    <location>
        <begin position="869"/>
        <end position="890"/>
    </location>
</feature>
<dbReference type="Pfam" id="PF24681">
    <property type="entry name" value="Kelch_KLHDC2_KLHL20_DRC7"/>
    <property type="match status" value="1"/>
</dbReference>
<gene>
    <name evidence="3" type="ORF">EZS28_001870</name>
</gene>
<dbReference type="OrthoDB" id="263283at2759"/>